<gene>
    <name evidence="1" type="ORF">H9Q10_01685</name>
</gene>
<comment type="caution">
    <text evidence="1">The sequence shown here is derived from an EMBL/GenBank/DDBJ whole genome shotgun (WGS) entry which is preliminary data.</text>
</comment>
<dbReference type="EMBL" id="JACSGR010000001">
    <property type="protein sequence ID" value="MBH5328385.1"/>
    <property type="molecule type" value="Genomic_DNA"/>
</dbReference>
<dbReference type="InterPro" id="IPR024400">
    <property type="entry name" value="DUF2635"/>
</dbReference>
<accession>A0ABS0N7W9</accession>
<dbReference type="Proteomes" id="UP000768471">
    <property type="component" value="Unassembled WGS sequence"/>
</dbReference>
<proteinExistence type="predicted"/>
<dbReference type="Pfam" id="PF10948">
    <property type="entry name" value="DUF2635"/>
    <property type="match status" value="1"/>
</dbReference>
<evidence type="ECO:0000313" key="2">
    <source>
        <dbReference type="Proteomes" id="UP000768471"/>
    </source>
</evidence>
<name>A0ABS0N7W9_9NEIS</name>
<dbReference type="RefSeq" id="WP_081253509.1">
    <property type="nucleotide sequence ID" value="NZ_JACSGR010000001.1"/>
</dbReference>
<organism evidence="1 2">
    <name type="scientific">Eikenella glucosivorans</name>
    <dbReference type="NCBI Taxonomy" id="2766967"/>
    <lineage>
        <taxon>Bacteria</taxon>
        <taxon>Pseudomonadati</taxon>
        <taxon>Pseudomonadota</taxon>
        <taxon>Betaproteobacteria</taxon>
        <taxon>Neisseriales</taxon>
        <taxon>Neisseriaceae</taxon>
        <taxon>Eikenella</taxon>
    </lineage>
</organism>
<protein>
    <submittedName>
        <fullName evidence="1">DUF2635 domain-containing protein</fullName>
    </submittedName>
</protein>
<evidence type="ECO:0000313" key="1">
    <source>
        <dbReference type="EMBL" id="MBH5328385.1"/>
    </source>
</evidence>
<reference evidence="1 2" key="1">
    <citation type="submission" date="2020-09" db="EMBL/GenBank/DDBJ databases">
        <title>Eikenella S3660 sp. nov., isolated from a throat swab.</title>
        <authorList>
            <person name="Buhl M."/>
        </authorList>
    </citation>
    <scope>NUCLEOTIDE SEQUENCE [LARGE SCALE GENOMIC DNA]</scope>
    <source>
        <strain evidence="1 2">S3360</strain>
    </source>
</reference>
<sequence length="56" mass="6327">MEQKYLKPKDGLLVRLEDGMGYVDAEGQLLPLTAYYRRRLADGDLIEVTEAKAKGK</sequence>
<keyword evidence="2" id="KW-1185">Reference proteome</keyword>